<evidence type="ECO:0000313" key="3">
    <source>
        <dbReference type="Proteomes" id="UP000066737"/>
    </source>
</evidence>
<dbReference type="RefSeq" id="WP_059057038.1">
    <property type="nucleotide sequence ID" value="NZ_CEML01000001.1"/>
</dbReference>
<name>A0A0U5HUN7_9EURY</name>
<dbReference type="GeneID" id="26659240"/>
<dbReference type="EC" id="2.3.1.-" evidence="2"/>
<gene>
    <name evidence="2" type="ORF">HHUB_2605</name>
</gene>
<keyword evidence="3" id="KW-1185">Reference proteome</keyword>
<evidence type="ECO:0000313" key="2">
    <source>
        <dbReference type="EMBL" id="CQH57803.1"/>
    </source>
</evidence>
<dbReference type="PROSITE" id="PS51186">
    <property type="entry name" value="GNAT"/>
    <property type="match status" value="1"/>
</dbReference>
<dbReference type="Proteomes" id="UP000066737">
    <property type="component" value="Chromosome I"/>
</dbReference>
<protein>
    <submittedName>
        <fullName evidence="2">GNAT family acetyltransferase</fullName>
        <ecNumber evidence="2">2.3.1.-</ecNumber>
    </submittedName>
</protein>
<dbReference type="InterPro" id="IPR016181">
    <property type="entry name" value="Acyl_CoA_acyltransferase"/>
</dbReference>
<feature type="domain" description="N-acetyltransferase" evidence="1">
    <location>
        <begin position="17"/>
        <end position="153"/>
    </location>
</feature>
<keyword evidence="2" id="KW-0808">Transferase</keyword>
<proteinExistence type="predicted"/>
<sequence length="153" mass="17374">MDVRVPADSERAAVADRLLRPAYREAEALDPAFSDLDEAVVAEEDCSRWLDDDDRTMFVAYDPEPVGVVSGGVTSSPELYTRGKNCYVDGLYVVPERRREGIAGRLLDRMKAWGRERDCEYASLSVHVDNHAAMAFYEDHGFEPKFRSLRQRL</sequence>
<dbReference type="KEGG" id="hhb:Hhub_2605"/>
<dbReference type="AlphaFoldDB" id="A0A0U5HUN7"/>
<dbReference type="CDD" id="cd04301">
    <property type="entry name" value="NAT_SF"/>
    <property type="match status" value="1"/>
</dbReference>
<dbReference type="EMBL" id="LN831302">
    <property type="protein sequence ID" value="CQH57803.1"/>
    <property type="molecule type" value="Genomic_DNA"/>
</dbReference>
<evidence type="ECO:0000259" key="1">
    <source>
        <dbReference type="PROSITE" id="PS51186"/>
    </source>
</evidence>
<dbReference type="OrthoDB" id="125295at2157"/>
<dbReference type="SUPFAM" id="SSF55729">
    <property type="entry name" value="Acyl-CoA N-acyltransferases (Nat)"/>
    <property type="match status" value="1"/>
</dbReference>
<dbReference type="InterPro" id="IPR000182">
    <property type="entry name" value="GNAT_dom"/>
</dbReference>
<dbReference type="GO" id="GO:0016747">
    <property type="term" value="F:acyltransferase activity, transferring groups other than amino-acyl groups"/>
    <property type="evidence" value="ECO:0007669"/>
    <property type="project" value="InterPro"/>
</dbReference>
<dbReference type="PANTHER" id="PTHR43072:SF60">
    <property type="entry name" value="L-2,4-DIAMINOBUTYRIC ACID ACETYLTRANSFERASE"/>
    <property type="match status" value="1"/>
</dbReference>
<dbReference type="PANTHER" id="PTHR43072">
    <property type="entry name" value="N-ACETYLTRANSFERASE"/>
    <property type="match status" value="1"/>
</dbReference>
<accession>A0A0U5HUN7</accession>
<reference evidence="3" key="1">
    <citation type="journal article" date="2016" name="Environ. Microbiol.">
        <title>The complete genome of a viable archaeum isolated from 123-million-year-old rock salt.</title>
        <authorList>
            <person name="Jaakkola S.T."/>
            <person name="Pfeiffer F."/>
            <person name="Ravantti J.J."/>
            <person name="Guo Q."/>
            <person name="Liu Y."/>
            <person name="Chen X."/>
            <person name="Ma H."/>
            <person name="Yang C."/>
            <person name="Oksanen H.M."/>
            <person name="Bamford D.H."/>
        </authorList>
    </citation>
    <scope>NUCLEOTIDE SEQUENCE</scope>
    <source>
        <strain evidence="3">JI20-1</strain>
    </source>
</reference>
<keyword evidence="2" id="KW-0012">Acyltransferase</keyword>
<dbReference type="Gene3D" id="3.40.630.30">
    <property type="match status" value="1"/>
</dbReference>
<dbReference type="Pfam" id="PF00583">
    <property type="entry name" value="Acetyltransf_1"/>
    <property type="match status" value="1"/>
</dbReference>
<organism evidence="2 3">
    <name type="scientific">Halobacterium hubeiense</name>
    <dbReference type="NCBI Taxonomy" id="1407499"/>
    <lineage>
        <taxon>Archaea</taxon>
        <taxon>Methanobacteriati</taxon>
        <taxon>Methanobacteriota</taxon>
        <taxon>Stenosarchaea group</taxon>
        <taxon>Halobacteria</taxon>
        <taxon>Halobacteriales</taxon>
        <taxon>Halobacteriaceae</taxon>
        <taxon>Halobacterium</taxon>
    </lineage>
</organism>